<dbReference type="PANTHER" id="PTHR45527">
    <property type="entry name" value="NONRIBOSOMAL PEPTIDE SYNTHETASE"/>
    <property type="match status" value="1"/>
</dbReference>
<dbReference type="Gene3D" id="1.10.1200.10">
    <property type="entry name" value="ACP-like"/>
    <property type="match status" value="2"/>
</dbReference>
<dbReference type="SUPFAM" id="SSF47336">
    <property type="entry name" value="ACP-like"/>
    <property type="match status" value="2"/>
</dbReference>
<comment type="caution">
    <text evidence="6">The sequence shown here is derived from an EMBL/GenBank/DDBJ whole genome shotgun (WGS) entry which is preliminary data.</text>
</comment>
<dbReference type="InterPro" id="IPR020806">
    <property type="entry name" value="PKS_PP-bd"/>
</dbReference>
<feature type="domain" description="Carrier" evidence="5">
    <location>
        <begin position="521"/>
        <end position="596"/>
    </location>
</feature>
<dbReference type="InterPro" id="IPR009081">
    <property type="entry name" value="PP-bd_ACP"/>
</dbReference>
<dbReference type="Gene3D" id="3.30.300.30">
    <property type="match status" value="2"/>
</dbReference>
<feature type="domain" description="Carrier" evidence="5">
    <location>
        <begin position="1548"/>
        <end position="1623"/>
    </location>
</feature>
<feature type="region of interest" description="Disordered" evidence="4">
    <location>
        <begin position="1619"/>
        <end position="1639"/>
    </location>
</feature>
<dbReference type="PROSITE" id="PS50075">
    <property type="entry name" value="CARRIER"/>
    <property type="match status" value="2"/>
</dbReference>
<reference evidence="6 7" key="1">
    <citation type="submission" date="2021-01" db="EMBL/GenBank/DDBJ databases">
        <title>Whole genome shotgun sequence of Catellatospora chokoriensis NBRC 107358.</title>
        <authorList>
            <person name="Komaki H."/>
            <person name="Tamura T."/>
        </authorList>
    </citation>
    <scope>NUCLEOTIDE SEQUENCE [LARGE SCALE GENOMIC DNA]</scope>
    <source>
        <strain evidence="6 7">NBRC 107358</strain>
    </source>
</reference>
<gene>
    <name evidence="6" type="ORF">Cch02nite_11170</name>
</gene>
<dbReference type="Pfam" id="PF13193">
    <property type="entry name" value="AMP-binding_C"/>
    <property type="match status" value="1"/>
</dbReference>
<dbReference type="NCBIfam" id="TIGR01733">
    <property type="entry name" value="AA-adenyl-dom"/>
    <property type="match status" value="1"/>
</dbReference>
<proteinExistence type="predicted"/>
<protein>
    <recommendedName>
        <fullName evidence="5">Carrier domain-containing protein</fullName>
    </recommendedName>
</protein>
<dbReference type="InterPro" id="IPR025110">
    <property type="entry name" value="AMP-bd_C"/>
</dbReference>
<dbReference type="InterPro" id="IPR045851">
    <property type="entry name" value="AMP-bd_C_sf"/>
</dbReference>
<comment type="cofactor">
    <cofactor evidence="1">
        <name>pantetheine 4'-phosphate</name>
        <dbReference type="ChEBI" id="CHEBI:47942"/>
    </cofactor>
</comment>
<dbReference type="Pfam" id="PF00668">
    <property type="entry name" value="Condensation"/>
    <property type="match status" value="1"/>
</dbReference>
<dbReference type="SUPFAM" id="SSF56801">
    <property type="entry name" value="Acetyl-CoA synthetase-like"/>
    <property type="match status" value="2"/>
</dbReference>
<dbReference type="GO" id="GO:0009366">
    <property type="term" value="C:enterobactin synthetase complex"/>
    <property type="evidence" value="ECO:0007669"/>
    <property type="project" value="TreeGrafter"/>
</dbReference>
<evidence type="ECO:0000313" key="6">
    <source>
        <dbReference type="EMBL" id="GIF87673.1"/>
    </source>
</evidence>
<dbReference type="PANTHER" id="PTHR45527:SF1">
    <property type="entry name" value="FATTY ACID SYNTHASE"/>
    <property type="match status" value="1"/>
</dbReference>
<dbReference type="SMART" id="SM00823">
    <property type="entry name" value="PKS_PP"/>
    <property type="match status" value="2"/>
</dbReference>
<evidence type="ECO:0000259" key="5">
    <source>
        <dbReference type="PROSITE" id="PS50075"/>
    </source>
</evidence>
<dbReference type="GO" id="GO:0031177">
    <property type="term" value="F:phosphopantetheine binding"/>
    <property type="evidence" value="ECO:0007669"/>
    <property type="project" value="InterPro"/>
</dbReference>
<evidence type="ECO:0000256" key="3">
    <source>
        <dbReference type="ARBA" id="ARBA00022553"/>
    </source>
</evidence>
<keyword evidence="2" id="KW-0596">Phosphopantetheine</keyword>
<dbReference type="PROSITE" id="PS00455">
    <property type="entry name" value="AMP_BINDING"/>
    <property type="match status" value="1"/>
</dbReference>
<name>A0A8J3NPX7_9ACTN</name>
<dbReference type="GO" id="GO:0005829">
    <property type="term" value="C:cytosol"/>
    <property type="evidence" value="ECO:0007669"/>
    <property type="project" value="TreeGrafter"/>
</dbReference>
<dbReference type="Gene3D" id="3.40.50.12780">
    <property type="entry name" value="N-terminal domain of ligase-like"/>
    <property type="match status" value="2"/>
</dbReference>
<evidence type="ECO:0000256" key="4">
    <source>
        <dbReference type="SAM" id="MobiDB-lite"/>
    </source>
</evidence>
<dbReference type="GO" id="GO:0043041">
    <property type="term" value="P:amino acid activation for nonribosomal peptide biosynthetic process"/>
    <property type="evidence" value="ECO:0007669"/>
    <property type="project" value="TreeGrafter"/>
</dbReference>
<dbReference type="PROSITE" id="PS00012">
    <property type="entry name" value="PHOSPHOPANTETHEINE"/>
    <property type="match status" value="1"/>
</dbReference>
<organism evidence="6 7">
    <name type="scientific">Catellatospora chokoriensis</name>
    <dbReference type="NCBI Taxonomy" id="310353"/>
    <lineage>
        <taxon>Bacteria</taxon>
        <taxon>Bacillati</taxon>
        <taxon>Actinomycetota</taxon>
        <taxon>Actinomycetes</taxon>
        <taxon>Micromonosporales</taxon>
        <taxon>Micromonosporaceae</taxon>
        <taxon>Catellatospora</taxon>
    </lineage>
</organism>
<dbReference type="GO" id="GO:0008610">
    <property type="term" value="P:lipid biosynthetic process"/>
    <property type="evidence" value="ECO:0007669"/>
    <property type="project" value="UniProtKB-ARBA"/>
</dbReference>
<dbReference type="GO" id="GO:0009239">
    <property type="term" value="P:enterobactin biosynthetic process"/>
    <property type="evidence" value="ECO:0007669"/>
    <property type="project" value="TreeGrafter"/>
</dbReference>
<evidence type="ECO:0000256" key="2">
    <source>
        <dbReference type="ARBA" id="ARBA00022450"/>
    </source>
</evidence>
<dbReference type="InterPro" id="IPR001242">
    <property type="entry name" value="Condensation_dom"/>
</dbReference>
<keyword evidence="7" id="KW-1185">Reference proteome</keyword>
<evidence type="ECO:0000256" key="1">
    <source>
        <dbReference type="ARBA" id="ARBA00001957"/>
    </source>
</evidence>
<dbReference type="InterPro" id="IPR006162">
    <property type="entry name" value="Ppantetheine_attach_site"/>
</dbReference>
<sequence>MPGSADDGLLIGSLFADAAARHPERVAVVAGARSLSYAELDAAARRLAAVLRRAGAGPDVPVAVLFDRERVESVVAAVAVWLAGACYMPLDPAVPLARNRRMVASAEPVALIGVAEAVGPYADLAATVAVSGGRPPDAADGAIADALAPPAPTSQCPAPDDLTPDHLAYLVHTSGSTGEPKAVAVSHSALATIYRAWADCYDLVAAPRVCLQAAGPGFDVHVADLVRALLSGGRLVLCPTQTLLDPPALAALITAEQVDMIELTPAVLRLFVEGLDRSLPSLRLVISGGERWSVDAYRALRRAVGEQVRVVNSYGVAEAAIDSTWCEVTEHALAASGGSVPIGRPFPGVEVLVVDEAGRVVGEDGTGELWLAGPTLARGYHRKPELTAERFQEVFGRRWYRTGDTVRRVDGLLIHLGRGDDEVKVRGVRGSLSGVEAVLTSHPAVSGVAVLREEREGDAALVAHVVADPAALDGLRRHAADILPPALVPTLIAHRRLPLTASGKVDRAALETVVRAEPVIIARDGAEQLLVDLWARHLGRGPRDRQESLFEAGGSSLTAAKLAASLREATGAAISTATVLAAPTVAGLARELAEASAAAAPPRADTADVAPLSPDQRRLWLLHRLRPDDPAYHVPTVLRIEGPLRLDILRSALDRLVERHDAFRTAFADTPQGPLGRVLPPAGLPCELFEEPDEDTLAAFVSRPFDLRRGDVVRAAVLRRGPEHVELVLVAHHAVYDGWSERVVLEELGVIHDALLAGREPELPALPLRRLDVSRWQAGRLEGHLARTLRDYWRQSLAGAPVSLALPTHRPGTGTGRAGQVRASLTEQQTRAIAATAAAAGTTVNVVMLAAFAVLLGRWSGQSDLVVGVPYGDRDLQLTHGMVGFEVATLPIRLAFDPEEGFDALLDCVRRALTDAIFHSDLPFDQIADEARRSVGGAAPLFRVWFNWLGEPPQAPKLADMEVSVVDPPVPGALFDLGAYVTLTGPETRVDLVYDADLFDQPTIAAFGEQYVALLTGLCKDPARPPAEQHLAEEVVPPADLRGRAPDLLMRLAQVAAESADREAVRGAGRILDYRTLYARAAEVSRTVDPASVVGVLADRTTDLVPTLLGIIGAGAAFTVLDAGHPPARLAAQLDAAGARMALSAGPPVPRELATGSVRWLELPWKVASPGTGGAELAPTWPDAAVLPDALAYVAFTSGTTCAPRAVAGGLRPVAQFLSWYTARHDIGPGDRTAMLSGLAHDPLLREVFVPLWSGATLCVPPGELVRSPRELKGWLAAEEITVLHATPALCRLLALARNAPPLLRVRLVCCSGDTLTAGDVDAVRAWAPNAVVVHGYGTTETPQLVSARVLDPASPVGDPIPIDSAVPGAEVLVLDRRGRRTGVGELGDVVVRGPYLALGVLGEPSAFSADPVVGHRRFATGDLGRQTLDGRIALAGRRDEQAKVHGVRVEPAEIDRWLRLLPDAADAACAIRADSGGEPRVLAYLVPLPGHPAPPLEAVRARLRVQLPAPMLPVLVVAVESIPLTANGKVDRAALPEPAPPRLRPARPQGDLECLVADLWRAELRVEEVSVDRNFFDLGASSLQIARVHQQLEEALTRHIPITALFGHATVRTLAAHLDGSPPPSDTARRAAPSVSSTDLRLRRLAARGSASAKEKNR</sequence>
<dbReference type="CDD" id="cd19531">
    <property type="entry name" value="LCL_NRPS-like"/>
    <property type="match status" value="1"/>
</dbReference>
<dbReference type="InterPro" id="IPR020845">
    <property type="entry name" value="AMP-binding_CS"/>
</dbReference>
<dbReference type="Gene3D" id="3.30.559.30">
    <property type="entry name" value="Nonribosomal peptide synthetase, condensation domain"/>
    <property type="match status" value="1"/>
</dbReference>
<dbReference type="SUPFAM" id="SSF52777">
    <property type="entry name" value="CoA-dependent acyltransferases"/>
    <property type="match status" value="2"/>
</dbReference>
<dbReference type="Proteomes" id="UP000619293">
    <property type="component" value="Unassembled WGS sequence"/>
</dbReference>
<dbReference type="InterPro" id="IPR042099">
    <property type="entry name" value="ANL_N_sf"/>
</dbReference>
<dbReference type="InterPro" id="IPR036736">
    <property type="entry name" value="ACP-like_sf"/>
</dbReference>
<evidence type="ECO:0000313" key="7">
    <source>
        <dbReference type="Proteomes" id="UP000619293"/>
    </source>
</evidence>
<dbReference type="CDD" id="cd05930">
    <property type="entry name" value="A_NRPS"/>
    <property type="match status" value="1"/>
</dbReference>
<keyword evidence="3" id="KW-0597">Phosphoprotein</keyword>
<dbReference type="Pfam" id="PF00550">
    <property type="entry name" value="PP-binding"/>
    <property type="match status" value="2"/>
</dbReference>
<dbReference type="InterPro" id="IPR023213">
    <property type="entry name" value="CAT-like_dom_sf"/>
</dbReference>
<dbReference type="GO" id="GO:0047527">
    <property type="term" value="F:2,3-dihydroxybenzoate-serine ligase activity"/>
    <property type="evidence" value="ECO:0007669"/>
    <property type="project" value="TreeGrafter"/>
</dbReference>
<dbReference type="EMBL" id="BONG01000005">
    <property type="protein sequence ID" value="GIF87673.1"/>
    <property type="molecule type" value="Genomic_DNA"/>
</dbReference>
<dbReference type="RefSeq" id="WP_191839513.1">
    <property type="nucleotide sequence ID" value="NZ_BAAALB010000007.1"/>
</dbReference>
<dbReference type="InterPro" id="IPR000873">
    <property type="entry name" value="AMP-dep_synth/lig_dom"/>
</dbReference>
<dbReference type="Pfam" id="PF00501">
    <property type="entry name" value="AMP-binding"/>
    <property type="match status" value="2"/>
</dbReference>
<dbReference type="InterPro" id="IPR010071">
    <property type="entry name" value="AA_adenyl_dom"/>
</dbReference>
<dbReference type="Gene3D" id="3.30.559.10">
    <property type="entry name" value="Chloramphenicol acetyltransferase-like domain"/>
    <property type="match status" value="1"/>
</dbReference>
<accession>A0A8J3NPX7</accession>